<feature type="domain" description="Ig-like" evidence="6">
    <location>
        <begin position="297"/>
        <end position="372"/>
    </location>
</feature>
<dbReference type="PANTHER" id="PTHR11640:SF31">
    <property type="entry name" value="IRREGULAR CHIASM C-ROUGHEST PROTEIN-RELATED"/>
    <property type="match status" value="1"/>
</dbReference>
<dbReference type="InterPro" id="IPR036179">
    <property type="entry name" value="Ig-like_dom_sf"/>
</dbReference>
<dbReference type="SUPFAM" id="SSF48726">
    <property type="entry name" value="Immunoglobulin"/>
    <property type="match status" value="3"/>
</dbReference>
<dbReference type="EMBL" id="JBJQND010000002">
    <property type="protein sequence ID" value="KAL3885980.1"/>
    <property type="molecule type" value="Genomic_DNA"/>
</dbReference>
<comment type="subcellular location">
    <subcellularLocation>
        <location evidence="1">Membrane</location>
        <topology evidence="1">Single-pass type I membrane protein</topology>
    </subcellularLocation>
</comment>
<dbReference type="SMART" id="SM00408">
    <property type="entry name" value="IGc2"/>
    <property type="match status" value="3"/>
</dbReference>
<dbReference type="PROSITE" id="PS50835">
    <property type="entry name" value="IG_LIKE"/>
    <property type="match status" value="5"/>
</dbReference>
<accession>A0ABD3XIQ2</accession>
<feature type="domain" description="Ig-like" evidence="6">
    <location>
        <begin position="121"/>
        <end position="187"/>
    </location>
</feature>
<evidence type="ECO:0000259" key="6">
    <source>
        <dbReference type="PROSITE" id="PS50835"/>
    </source>
</evidence>
<dbReference type="AlphaFoldDB" id="A0ABD3XIQ2"/>
<dbReference type="SMART" id="SM00409">
    <property type="entry name" value="IG"/>
    <property type="match status" value="3"/>
</dbReference>
<keyword evidence="5" id="KW-0393">Immunoglobulin domain</keyword>
<keyword evidence="8" id="KW-1185">Reference proteome</keyword>
<dbReference type="PANTHER" id="PTHR11640">
    <property type="entry name" value="NEPHRIN"/>
    <property type="match status" value="1"/>
</dbReference>
<name>A0ABD3XIQ2_SINWO</name>
<evidence type="ECO:0000313" key="7">
    <source>
        <dbReference type="EMBL" id="KAL3885980.1"/>
    </source>
</evidence>
<dbReference type="InterPro" id="IPR003599">
    <property type="entry name" value="Ig_sub"/>
</dbReference>
<feature type="domain" description="Ig-like" evidence="6">
    <location>
        <begin position="206"/>
        <end position="290"/>
    </location>
</feature>
<dbReference type="GO" id="GO:0016020">
    <property type="term" value="C:membrane"/>
    <property type="evidence" value="ECO:0007669"/>
    <property type="project" value="UniProtKB-SubCell"/>
</dbReference>
<protein>
    <recommendedName>
        <fullName evidence="6">Ig-like domain-containing protein</fullName>
    </recommendedName>
</protein>
<feature type="domain" description="Ig-like" evidence="6">
    <location>
        <begin position="30"/>
        <end position="112"/>
    </location>
</feature>
<dbReference type="InterPro" id="IPR003598">
    <property type="entry name" value="Ig_sub2"/>
</dbReference>
<evidence type="ECO:0000256" key="1">
    <source>
        <dbReference type="ARBA" id="ARBA00004479"/>
    </source>
</evidence>
<feature type="non-terminal residue" evidence="7">
    <location>
        <position position="580"/>
    </location>
</feature>
<keyword evidence="3" id="KW-1015">Disulfide bond</keyword>
<evidence type="ECO:0000256" key="3">
    <source>
        <dbReference type="ARBA" id="ARBA00023157"/>
    </source>
</evidence>
<dbReference type="InterPro" id="IPR051275">
    <property type="entry name" value="Cell_adhesion_signaling"/>
</dbReference>
<feature type="domain" description="Ig-like" evidence="6">
    <location>
        <begin position="389"/>
        <end position="456"/>
    </location>
</feature>
<keyword evidence="4" id="KW-0325">Glycoprotein</keyword>
<evidence type="ECO:0000313" key="8">
    <source>
        <dbReference type="Proteomes" id="UP001634394"/>
    </source>
</evidence>
<gene>
    <name evidence="7" type="ORF">ACJMK2_026011</name>
</gene>
<dbReference type="InterPro" id="IPR013783">
    <property type="entry name" value="Ig-like_fold"/>
</dbReference>
<dbReference type="Pfam" id="PF13927">
    <property type="entry name" value="Ig_3"/>
    <property type="match status" value="1"/>
</dbReference>
<reference evidence="7 8" key="1">
    <citation type="submission" date="2024-11" db="EMBL/GenBank/DDBJ databases">
        <title>Chromosome-level genome assembly of the freshwater bivalve Anodonta woodiana.</title>
        <authorList>
            <person name="Chen X."/>
        </authorList>
    </citation>
    <scope>NUCLEOTIDE SEQUENCE [LARGE SCALE GENOMIC DNA]</scope>
    <source>
        <strain evidence="7">MN2024</strain>
        <tissue evidence="7">Gills</tissue>
    </source>
</reference>
<organism evidence="7 8">
    <name type="scientific">Sinanodonta woodiana</name>
    <name type="common">Chinese pond mussel</name>
    <name type="synonym">Anodonta woodiana</name>
    <dbReference type="NCBI Taxonomy" id="1069815"/>
    <lineage>
        <taxon>Eukaryota</taxon>
        <taxon>Metazoa</taxon>
        <taxon>Spiralia</taxon>
        <taxon>Lophotrochozoa</taxon>
        <taxon>Mollusca</taxon>
        <taxon>Bivalvia</taxon>
        <taxon>Autobranchia</taxon>
        <taxon>Heteroconchia</taxon>
        <taxon>Palaeoheterodonta</taxon>
        <taxon>Unionida</taxon>
        <taxon>Unionoidea</taxon>
        <taxon>Unionidae</taxon>
        <taxon>Unioninae</taxon>
        <taxon>Sinanodonta</taxon>
    </lineage>
</organism>
<dbReference type="Proteomes" id="UP001634394">
    <property type="component" value="Unassembled WGS sequence"/>
</dbReference>
<sequence>MSGNYICKVQNLITGTYIEGSLSLNIHYGPDEIVLNTSTSMIEVDEFGSITILCTVECFPPCVIRWTERNTKKQIGDAELKLYNVSANDTYTCHAWNPIINTPTLSHTVTITVKYDETLIPKIGVYNQNVSDYSIGLNCQSFRNPKGRFVWMVNGSLVKHNERYSPANYLLHVRYVTTEDENNIYTCKEPGTNMQSDPFWIKTSGPTYIRFRPKDLMVKERTGLNVSCLADCYHLCIFHWFKLDPSSGHKHIYSKETVLHITDVRKEMSGNYSCTVQNIISGAFKESSVSLNVLYGPDEILFNTSSNITEVDEFSSITIVCAAKCFPTCLIIWTDKNRETTLRHGSDLKLVNVKTDGMYTCNATNPQVATATIVETIIIKVKYDATLIPRIVIAKYNASDSSIVLKCLSSRSSIGRFSWSVNGSTIIDNDTYSEDSMFLFIRHLSTDEQYNSYTCTEPGSGFQSDHFPMKPYGPDEVLVHTSQNTIEVYQFSSTTVFCSADCYPLCQFRWTLSYTDIVMEGAILSLANVTSNGSLTYHVTNLLNLNATLSESIYINDISDDVRHKTSSLDKVKDGHTKLI</sequence>
<dbReference type="CDD" id="cd00096">
    <property type="entry name" value="Ig"/>
    <property type="match status" value="1"/>
</dbReference>
<evidence type="ECO:0000256" key="2">
    <source>
        <dbReference type="ARBA" id="ARBA00023136"/>
    </source>
</evidence>
<comment type="caution">
    <text evidence="7">The sequence shown here is derived from an EMBL/GenBank/DDBJ whole genome shotgun (WGS) entry which is preliminary data.</text>
</comment>
<evidence type="ECO:0000256" key="5">
    <source>
        <dbReference type="ARBA" id="ARBA00023319"/>
    </source>
</evidence>
<evidence type="ECO:0000256" key="4">
    <source>
        <dbReference type="ARBA" id="ARBA00023180"/>
    </source>
</evidence>
<keyword evidence="2" id="KW-0472">Membrane</keyword>
<proteinExistence type="predicted"/>
<dbReference type="InterPro" id="IPR007110">
    <property type="entry name" value="Ig-like_dom"/>
</dbReference>
<dbReference type="Gene3D" id="2.60.40.10">
    <property type="entry name" value="Immunoglobulins"/>
    <property type="match status" value="3"/>
</dbReference>